<keyword evidence="3" id="KW-0285">Flavoprotein</keyword>
<dbReference type="STRING" id="505317.OA57_04040"/>
<gene>
    <name evidence="9" type="ORF">OA57_04040</name>
</gene>
<dbReference type="Pfam" id="PF00881">
    <property type="entry name" value="Nitroreductase"/>
    <property type="match status" value="1"/>
</dbReference>
<evidence type="ECO:0000256" key="6">
    <source>
        <dbReference type="ARBA" id="ARBA00023002"/>
    </source>
</evidence>
<evidence type="ECO:0000256" key="1">
    <source>
        <dbReference type="ARBA" id="ARBA00001917"/>
    </source>
</evidence>
<dbReference type="PANTHER" id="PTHR23026:SF125">
    <property type="entry name" value="OXYGEN-INSENSITIVE NAD(P)H NITROREDUCTASE"/>
    <property type="match status" value="1"/>
</dbReference>
<comment type="cofactor">
    <cofactor evidence="1">
        <name>FMN</name>
        <dbReference type="ChEBI" id="CHEBI:58210"/>
    </cofactor>
</comment>
<evidence type="ECO:0000313" key="9">
    <source>
        <dbReference type="EMBL" id="KGQ70882.1"/>
    </source>
</evidence>
<dbReference type="GO" id="GO:0046857">
    <property type="term" value="F:oxidoreductase activity, acting on other nitrogenous compounds as donors, with NAD or NADP as acceptor"/>
    <property type="evidence" value="ECO:0007669"/>
    <property type="project" value="TreeGrafter"/>
</dbReference>
<evidence type="ECO:0000256" key="5">
    <source>
        <dbReference type="ARBA" id="ARBA00022857"/>
    </source>
</evidence>
<reference evidence="9 10" key="1">
    <citation type="submission" date="2014-11" db="EMBL/GenBank/DDBJ databases">
        <title>Draft genome sequence of Chelonobacter oris 1662T, associated with respiratory disease in Hermann's Tortoises.</title>
        <authorList>
            <person name="Kudirkiene E."/>
            <person name="Hansen M.J."/>
            <person name="Bojesen A.M."/>
        </authorList>
    </citation>
    <scope>NUCLEOTIDE SEQUENCE [LARGE SCALE GENOMIC DNA]</scope>
    <source>
        <strain evidence="9 10">1662</strain>
    </source>
</reference>
<keyword evidence="5" id="KW-0521">NADP</keyword>
<dbReference type="GO" id="GO:0005829">
    <property type="term" value="C:cytosol"/>
    <property type="evidence" value="ECO:0007669"/>
    <property type="project" value="TreeGrafter"/>
</dbReference>
<dbReference type="GO" id="GO:0046256">
    <property type="term" value="P:2,4,6-trinitrotoluene catabolic process"/>
    <property type="evidence" value="ECO:0007669"/>
    <property type="project" value="TreeGrafter"/>
</dbReference>
<evidence type="ECO:0000256" key="3">
    <source>
        <dbReference type="ARBA" id="ARBA00022630"/>
    </source>
</evidence>
<comment type="similarity">
    <text evidence="2">Belongs to the nitroreductase family.</text>
</comment>
<dbReference type="InterPro" id="IPR000415">
    <property type="entry name" value="Nitroreductase-like"/>
</dbReference>
<dbReference type="AlphaFoldDB" id="A0A0A3ASY5"/>
<dbReference type="InterPro" id="IPR033878">
    <property type="entry name" value="NfsB-like"/>
</dbReference>
<dbReference type="InterPro" id="IPR029479">
    <property type="entry name" value="Nitroreductase"/>
</dbReference>
<dbReference type="SUPFAM" id="SSF55469">
    <property type="entry name" value="FMN-dependent nitroreductase-like"/>
    <property type="match status" value="1"/>
</dbReference>
<keyword evidence="6" id="KW-0560">Oxidoreductase</keyword>
<evidence type="ECO:0000259" key="8">
    <source>
        <dbReference type="Pfam" id="PF00881"/>
    </source>
</evidence>
<keyword evidence="10" id="KW-1185">Reference proteome</keyword>
<keyword evidence="7" id="KW-0520">NAD</keyword>
<feature type="domain" description="Nitroreductase" evidence="8">
    <location>
        <begin position="16"/>
        <end position="199"/>
    </location>
</feature>
<organism evidence="9 10">
    <name type="scientific">Chelonobacter oris</name>
    <dbReference type="NCBI Taxonomy" id="505317"/>
    <lineage>
        <taxon>Bacteria</taxon>
        <taxon>Pseudomonadati</taxon>
        <taxon>Pseudomonadota</taxon>
        <taxon>Gammaproteobacteria</taxon>
        <taxon>Pasteurellales</taxon>
        <taxon>Pasteurellaceae</taxon>
        <taxon>Chelonobacter</taxon>
    </lineage>
</organism>
<dbReference type="OrthoDB" id="9809288at2"/>
<dbReference type="InterPro" id="IPR050627">
    <property type="entry name" value="Nitroreductase/BluB"/>
</dbReference>
<name>A0A0A3ASY5_9PAST</name>
<evidence type="ECO:0000256" key="2">
    <source>
        <dbReference type="ARBA" id="ARBA00007118"/>
    </source>
</evidence>
<dbReference type="Proteomes" id="UP000030380">
    <property type="component" value="Unassembled WGS sequence"/>
</dbReference>
<dbReference type="PANTHER" id="PTHR23026">
    <property type="entry name" value="NADPH NITROREDUCTASE"/>
    <property type="match status" value="1"/>
</dbReference>
<dbReference type="EMBL" id="JSUM01000005">
    <property type="protein sequence ID" value="KGQ70882.1"/>
    <property type="molecule type" value="Genomic_DNA"/>
</dbReference>
<sequence length="220" mass="25305">MESLTKQQVLDAFHFRAATRRYDPVKKVSKDDFDYILQLARLSPSSVGSEPWKFLVVQNPELRQKLKPVGWGMASQLDDASYLVVILAKKNARYDSDFFRQGLEKRGLTEEQMQKTLAMYQRFQIDDMHLLESDRTLFDWTSKQTYIALANMMTGAALIGIDSCPVEGFNYAEVNRILAQAGAFDPNEWGVSVVVTFGYRAKDIKSKYRKPIDEIVKWIE</sequence>
<dbReference type="RefSeq" id="WP_034613865.1">
    <property type="nucleotide sequence ID" value="NZ_JSUM01000005.1"/>
</dbReference>
<evidence type="ECO:0000313" key="10">
    <source>
        <dbReference type="Proteomes" id="UP000030380"/>
    </source>
</evidence>
<accession>A0A0A3ASY5</accession>
<protein>
    <submittedName>
        <fullName evidence="9">NAD(P)H nitroreductase</fullName>
    </submittedName>
</protein>
<evidence type="ECO:0000256" key="7">
    <source>
        <dbReference type="ARBA" id="ARBA00023027"/>
    </source>
</evidence>
<dbReference type="Gene3D" id="3.40.109.10">
    <property type="entry name" value="NADH Oxidase"/>
    <property type="match status" value="1"/>
</dbReference>
<keyword evidence="4" id="KW-0288">FMN</keyword>
<comment type="caution">
    <text evidence="9">The sequence shown here is derived from an EMBL/GenBank/DDBJ whole genome shotgun (WGS) entry which is preliminary data.</text>
</comment>
<proteinExistence type="inferred from homology"/>
<evidence type="ECO:0000256" key="4">
    <source>
        <dbReference type="ARBA" id="ARBA00022643"/>
    </source>
</evidence>
<dbReference type="CDD" id="cd02149">
    <property type="entry name" value="NfsB-like"/>
    <property type="match status" value="1"/>
</dbReference>